<feature type="compositionally biased region" description="Polar residues" evidence="1">
    <location>
        <begin position="288"/>
        <end position="319"/>
    </location>
</feature>
<evidence type="ECO:0000313" key="3">
    <source>
        <dbReference type="EMBL" id="KHJ97290.1"/>
    </source>
</evidence>
<dbReference type="Proteomes" id="UP000053660">
    <property type="component" value="Unassembled WGS sequence"/>
</dbReference>
<keyword evidence="2" id="KW-1133">Transmembrane helix</keyword>
<gene>
    <name evidence="3" type="ORF">OESDEN_02735</name>
</gene>
<organism evidence="3 4">
    <name type="scientific">Oesophagostomum dentatum</name>
    <name type="common">Nodular worm</name>
    <dbReference type="NCBI Taxonomy" id="61180"/>
    <lineage>
        <taxon>Eukaryota</taxon>
        <taxon>Metazoa</taxon>
        <taxon>Ecdysozoa</taxon>
        <taxon>Nematoda</taxon>
        <taxon>Chromadorea</taxon>
        <taxon>Rhabditida</taxon>
        <taxon>Rhabditina</taxon>
        <taxon>Rhabditomorpha</taxon>
        <taxon>Strongyloidea</taxon>
        <taxon>Strongylidae</taxon>
        <taxon>Oesophagostomum</taxon>
    </lineage>
</organism>
<keyword evidence="2" id="KW-0472">Membrane</keyword>
<dbReference type="AlphaFoldDB" id="A0A0B1TPG6"/>
<evidence type="ECO:0000256" key="1">
    <source>
        <dbReference type="SAM" id="MobiDB-lite"/>
    </source>
</evidence>
<protein>
    <submittedName>
        <fullName evidence="3">Uncharacterized protein</fullName>
    </submittedName>
</protein>
<reference evidence="3 4" key="1">
    <citation type="submission" date="2014-03" db="EMBL/GenBank/DDBJ databases">
        <title>Draft genome of the hookworm Oesophagostomum dentatum.</title>
        <authorList>
            <person name="Mitreva M."/>
        </authorList>
    </citation>
    <scope>NUCLEOTIDE SEQUENCE [LARGE SCALE GENOMIC DNA]</scope>
    <source>
        <strain evidence="3 4">OD-Hann</strain>
    </source>
</reference>
<accession>A0A0B1TPG6</accession>
<dbReference type="EMBL" id="KN549479">
    <property type="protein sequence ID" value="KHJ97290.1"/>
    <property type="molecule type" value="Genomic_DNA"/>
</dbReference>
<name>A0A0B1TPG6_OESDE</name>
<feature type="compositionally biased region" description="Basic and acidic residues" evidence="1">
    <location>
        <begin position="269"/>
        <end position="283"/>
    </location>
</feature>
<keyword evidence="4" id="KW-1185">Reference proteome</keyword>
<dbReference type="OrthoDB" id="5877903at2759"/>
<feature type="compositionally biased region" description="Basic and acidic residues" evidence="1">
    <location>
        <begin position="227"/>
        <end position="246"/>
    </location>
</feature>
<evidence type="ECO:0000256" key="2">
    <source>
        <dbReference type="SAM" id="Phobius"/>
    </source>
</evidence>
<feature type="transmembrane region" description="Helical" evidence="2">
    <location>
        <begin position="68"/>
        <end position="92"/>
    </location>
</feature>
<sequence>MSCGARNDGTSKLLLTLLPLPYQSRRTLTTLLANEARVYEVVMVEEQRSDNSTTAMFEREKISVLKGLVLLLLIAASLVAAAVVVAILLWLASRSLFSSEPKSMDAGNANENPQEECSSGKLPSTPEILPDPTIPSGLNPREECSSGRLPSTPEILPDPTIPSGLKHALDDDESRSIKEVSFDLDPKHMEEDGTSVDYLQINAVYNTSADNRSKSLSCTDKKIDETSQLKNENDSGQRKCNAEVKSKRSGSAKEMSTKNELTGPKKRLEKNLSSKQTNEEKSKRAVKQPSTTSLNSSKLVNSSRPNLEETGSSAVTNSQLTKTETLSRIMHEILDNIDIIE</sequence>
<keyword evidence="2" id="KW-0812">Transmembrane</keyword>
<evidence type="ECO:0000313" key="4">
    <source>
        <dbReference type="Proteomes" id="UP000053660"/>
    </source>
</evidence>
<feature type="region of interest" description="Disordered" evidence="1">
    <location>
        <begin position="227"/>
        <end position="319"/>
    </location>
</feature>
<proteinExistence type="predicted"/>
<feature type="region of interest" description="Disordered" evidence="1">
    <location>
        <begin position="101"/>
        <end position="175"/>
    </location>
</feature>